<dbReference type="InterPro" id="IPR050295">
    <property type="entry name" value="Plant_2OG-oxidoreductases"/>
</dbReference>
<protein>
    <recommendedName>
        <fullName evidence="7">Fe2OG dioxygenase domain-containing protein</fullName>
    </recommendedName>
</protein>
<evidence type="ECO:0000256" key="4">
    <source>
        <dbReference type="ARBA" id="ARBA00023004"/>
    </source>
</evidence>
<keyword evidence="9" id="KW-1185">Reference proteome</keyword>
<dbReference type="Proteomes" id="UP000290289">
    <property type="component" value="Chromosome 6"/>
</dbReference>
<keyword evidence="2 5" id="KW-0479">Metal-binding</keyword>
<comment type="similarity">
    <text evidence="1 5">Belongs to the iron/ascorbate-dependent oxidoreductase family.</text>
</comment>
<dbReference type="PROSITE" id="PS51471">
    <property type="entry name" value="FE2OG_OXY"/>
    <property type="match status" value="1"/>
</dbReference>
<gene>
    <name evidence="8" type="ORF">DVH24_035841</name>
</gene>
<evidence type="ECO:0000256" key="5">
    <source>
        <dbReference type="RuleBase" id="RU003682"/>
    </source>
</evidence>
<dbReference type="AlphaFoldDB" id="A0A498JTC4"/>
<organism evidence="8 9">
    <name type="scientific">Malus domestica</name>
    <name type="common">Apple</name>
    <name type="synonym">Pyrus malus</name>
    <dbReference type="NCBI Taxonomy" id="3750"/>
    <lineage>
        <taxon>Eukaryota</taxon>
        <taxon>Viridiplantae</taxon>
        <taxon>Streptophyta</taxon>
        <taxon>Embryophyta</taxon>
        <taxon>Tracheophyta</taxon>
        <taxon>Spermatophyta</taxon>
        <taxon>Magnoliopsida</taxon>
        <taxon>eudicotyledons</taxon>
        <taxon>Gunneridae</taxon>
        <taxon>Pentapetalae</taxon>
        <taxon>rosids</taxon>
        <taxon>fabids</taxon>
        <taxon>Rosales</taxon>
        <taxon>Rosaceae</taxon>
        <taxon>Amygdaloideae</taxon>
        <taxon>Maleae</taxon>
        <taxon>Malus</taxon>
    </lineage>
</organism>
<dbReference type="SUPFAM" id="SSF51197">
    <property type="entry name" value="Clavaminate synthase-like"/>
    <property type="match status" value="1"/>
</dbReference>
<evidence type="ECO:0000256" key="2">
    <source>
        <dbReference type="ARBA" id="ARBA00022723"/>
    </source>
</evidence>
<dbReference type="InterPro" id="IPR005123">
    <property type="entry name" value="Oxoglu/Fe-dep_dioxygenase_dom"/>
</dbReference>
<keyword evidence="4 5" id="KW-0408">Iron</keyword>
<dbReference type="PANTHER" id="PTHR47991">
    <property type="entry name" value="OXOGLUTARATE/IRON-DEPENDENT DIOXYGENASE"/>
    <property type="match status" value="1"/>
</dbReference>
<dbReference type="Pfam" id="PF14226">
    <property type="entry name" value="DIOX_N"/>
    <property type="match status" value="1"/>
</dbReference>
<evidence type="ECO:0000259" key="7">
    <source>
        <dbReference type="PROSITE" id="PS51471"/>
    </source>
</evidence>
<evidence type="ECO:0000256" key="3">
    <source>
        <dbReference type="ARBA" id="ARBA00022896"/>
    </source>
</evidence>
<dbReference type="GO" id="GO:0016491">
    <property type="term" value="F:oxidoreductase activity"/>
    <property type="evidence" value="ECO:0007669"/>
    <property type="project" value="UniProtKB-KW"/>
</dbReference>
<proteinExistence type="inferred from homology"/>
<sequence>MTLFRKKHTTGSSHCRSDPTRFARTVSGKMRGHLSLPYELRASSTDAGPDSMAPASFLARITASSRAQQAPCPRFGVIGCHASPTSTTLPAEAGGLIPGHSHRSTSDLIQLRFKWLPVGVTCKTTKSTMPYIFRLREPHPHLSHQLAKLQLMEEKMQILVPILHPSQVTTIDVSQLHQDSHTRSVLVKSIHHACQEMGFFQVINHGISKTVTENALGSLSNFFDLPMDQKKLFSSDDISKPVRFVTNSRDSIKLYANPIENWIDLWPHNPTEFRESLGRYAAEVKRLSIDILGAIVESLGLSPTYLRSSLGQGMQMIVGSRYPRCSSSSSILGISSHTDHSIITIILESTSGVEIMDFTDNSAWKSVPATDGTLKVLVGNHLEILSNGLYKSVFHRVVPNPERNRVSIGSFLSLPMEEIMEPAMELIDEQHPKRYKASSLDEYIKLLSSKEEKSYIESLKI</sequence>
<dbReference type="EMBL" id="RDQH01000332">
    <property type="protein sequence ID" value="RXH97173.1"/>
    <property type="molecule type" value="Genomic_DNA"/>
</dbReference>
<name>A0A498JTC4_MALDO</name>
<reference evidence="8 9" key="1">
    <citation type="submission" date="2018-10" db="EMBL/GenBank/DDBJ databases">
        <title>A high-quality apple genome assembly.</title>
        <authorList>
            <person name="Hu J."/>
        </authorList>
    </citation>
    <scope>NUCLEOTIDE SEQUENCE [LARGE SCALE GENOMIC DNA]</scope>
    <source>
        <strain evidence="9">cv. HFTH1</strain>
        <tissue evidence="8">Young leaf</tissue>
    </source>
</reference>
<dbReference type="InterPro" id="IPR027443">
    <property type="entry name" value="IPNS-like_sf"/>
</dbReference>
<evidence type="ECO:0000313" key="8">
    <source>
        <dbReference type="EMBL" id="RXH97173.1"/>
    </source>
</evidence>
<evidence type="ECO:0000256" key="6">
    <source>
        <dbReference type="SAM" id="MobiDB-lite"/>
    </source>
</evidence>
<dbReference type="InterPro" id="IPR044861">
    <property type="entry name" value="IPNS-like_FE2OG_OXY"/>
</dbReference>
<feature type="domain" description="Fe2OG dioxygenase" evidence="7">
    <location>
        <begin position="312"/>
        <end position="414"/>
    </location>
</feature>
<comment type="caution">
    <text evidence="8">The sequence shown here is derived from an EMBL/GenBank/DDBJ whole genome shotgun (WGS) entry which is preliminary data.</text>
</comment>
<evidence type="ECO:0000313" key="9">
    <source>
        <dbReference type="Proteomes" id="UP000290289"/>
    </source>
</evidence>
<dbReference type="Pfam" id="PF03171">
    <property type="entry name" value="2OG-FeII_Oxy"/>
    <property type="match status" value="1"/>
</dbReference>
<dbReference type="GO" id="GO:0031418">
    <property type="term" value="F:L-ascorbic acid binding"/>
    <property type="evidence" value="ECO:0007669"/>
    <property type="project" value="UniProtKB-KW"/>
</dbReference>
<keyword evidence="3" id="KW-0847">Vitamin C</keyword>
<evidence type="ECO:0000256" key="1">
    <source>
        <dbReference type="ARBA" id="ARBA00008056"/>
    </source>
</evidence>
<dbReference type="InterPro" id="IPR026992">
    <property type="entry name" value="DIOX_N"/>
</dbReference>
<feature type="region of interest" description="Disordered" evidence="6">
    <location>
        <begin position="1"/>
        <end position="20"/>
    </location>
</feature>
<dbReference type="GO" id="GO:0046872">
    <property type="term" value="F:metal ion binding"/>
    <property type="evidence" value="ECO:0007669"/>
    <property type="project" value="UniProtKB-KW"/>
</dbReference>
<dbReference type="Gene3D" id="2.60.120.330">
    <property type="entry name" value="B-lactam Antibiotic, Isopenicillin N Synthase, Chain"/>
    <property type="match status" value="1"/>
</dbReference>
<accession>A0A498JTC4</accession>
<keyword evidence="5" id="KW-0560">Oxidoreductase</keyword>